<dbReference type="OMA" id="DMENIWK"/>
<reference evidence="3" key="1">
    <citation type="submission" date="2012-12" db="EMBL/GenBank/DDBJ databases">
        <authorList>
            <person name="Hellsten U."/>
            <person name="Grimwood J."/>
            <person name="Chapman J.A."/>
            <person name="Shapiro H."/>
            <person name="Aerts A."/>
            <person name="Otillar R.P."/>
            <person name="Terry A.Y."/>
            <person name="Boore J.L."/>
            <person name="Simakov O."/>
            <person name="Marletaz F."/>
            <person name="Cho S.-J."/>
            <person name="Edsinger-Gonzales E."/>
            <person name="Havlak P."/>
            <person name="Kuo D.-H."/>
            <person name="Larsson T."/>
            <person name="Lv J."/>
            <person name="Arendt D."/>
            <person name="Savage R."/>
            <person name="Osoegawa K."/>
            <person name="de Jong P."/>
            <person name="Lindberg D.R."/>
            <person name="Seaver E.C."/>
            <person name="Weisblat D.A."/>
            <person name="Putnam N.H."/>
            <person name="Grigoriev I.V."/>
            <person name="Rokhsar D.S."/>
        </authorList>
    </citation>
    <scope>NUCLEOTIDE SEQUENCE</scope>
    <source>
        <strain evidence="3">I ESC-2004</strain>
    </source>
</reference>
<gene>
    <name evidence="1" type="ORF">CAPTEDRAFT_146177</name>
</gene>
<evidence type="ECO:0000313" key="1">
    <source>
        <dbReference type="EMBL" id="ELU17699.1"/>
    </source>
</evidence>
<protein>
    <recommendedName>
        <fullName evidence="4">Reverse transcriptase domain-containing protein</fullName>
    </recommendedName>
</protein>
<dbReference type="EMBL" id="KB292365">
    <property type="protein sequence ID" value="ELU17699.1"/>
    <property type="molecule type" value="Genomic_DNA"/>
</dbReference>
<dbReference type="EnsemblMetazoa" id="CapteT146177">
    <property type="protein sequence ID" value="CapteP146177"/>
    <property type="gene ID" value="CapteG146177"/>
</dbReference>
<evidence type="ECO:0000313" key="2">
    <source>
        <dbReference type="EnsemblMetazoa" id="CapteP146177"/>
    </source>
</evidence>
<dbReference type="OrthoDB" id="6139357at2759"/>
<dbReference type="HOGENOM" id="CLU_000680_32_0_1"/>
<evidence type="ECO:0000313" key="3">
    <source>
        <dbReference type="Proteomes" id="UP000014760"/>
    </source>
</evidence>
<dbReference type="EMBL" id="AMQN01003976">
    <property type="status" value="NOT_ANNOTATED_CDS"/>
    <property type="molecule type" value="Genomic_DNA"/>
</dbReference>
<dbReference type="STRING" id="283909.R7VGH9"/>
<dbReference type="PANTHER" id="PTHR47027">
    <property type="entry name" value="REVERSE TRANSCRIPTASE DOMAIN-CONTAINING PROTEIN"/>
    <property type="match status" value="1"/>
</dbReference>
<evidence type="ECO:0008006" key="4">
    <source>
        <dbReference type="Google" id="ProtNLM"/>
    </source>
</evidence>
<dbReference type="Proteomes" id="UP000014760">
    <property type="component" value="Unassembled WGS sequence"/>
</dbReference>
<reference evidence="1 3" key="2">
    <citation type="journal article" date="2013" name="Nature">
        <title>Insights into bilaterian evolution from three spiralian genomes.</title>
        <authorList>
            <person name="Simakov O."/>
            <person name="Marletaz F."/>
            <person name="Cho S.J."/>
            <person name="Edsinger-Gonzales E."/>
            <person name="Havlak P."/>
            <person name="Hellsten U."/>
            <person name="Kuo D.H."/>
            <person name="Larsson T."/>
            <person name="Lv J."/>
            <person name="Arendt D."/>
            <person name="Savage R."/>
            <person name="Osoegawa K."/>
            <person name="de Jong P."/>
            <person name="Grimwood J."/>
            <person name="Chapman J.A."/>
            <person name="Shapiro H."/>
            <person name="Aerts A."/>
            <person name="Otillar R.P."/>
            <person name="Terry A.Y."/>
            <person name="Boore J.L."/>
            <person name="Grigoriev I.V."/>
            <person name="Lindberg D.R."/>
            <person name="Seaver E.C."/>
            <person name="Weisblat D.A."/>
            <person name="Putnam N.H."/>
            <person name="Rokhsar D.S."/>
        </authorList>
    </citation>
    <scope>NUCLEOTIDE SEQUENCE</scope>
    <source>
        <strain evidence="1 3">I ESC-2004</strain>
    </source>
</reference>
<reference evidence="2" key="3">
    <citation type="submission" date="2015-06" db="UniProtKB">
        <authorList>
            <consortium name="EnsemblMetazoa"/>
        </authorList>
    </citation>
    <scope>IDENTIFICATION</scope>
</reference>
<keyword evidence="3" id="KW-1185">Reference proteome</keyword>
<name>R7VGH9_CAPTE</name>
<dbReference type="AlphaFoldDB" id="R7VGH9"/>
<sequence length="108" mass="12287">MKTMTNALSEICRKYGLRINQDKTRVMRFGRTDTMEVQGEEIKNIAKVKFLGSTVTSQGDSMTEIKTRLAMSRPSATKINRIWNATKLSISLKKKLVRSIIWTIATYG</sequence>
<accession>R7VGH9</accession>
<organism evidence="1">
    <name type="scientific">Capitella teleta</name>
    <name type="common">Polychaete worm</name>
    <dbReference type="NCBI Taxonomy" id="283909"/>
    <lineage>
        <taxon>Eukaryota</taxon>
        <taxon>Metazoa</taxon>
        <taxon>Spiralia</taxon>
        <taxon>Lophotrochozoa</taxon>
        <taxon>Annelida</taxon>
        <taxon>Polychaeta</taxon>
        <taxon>Sedentaria</taxon>
        <taxon>Scolecida</taxon>
        <taxon>Capitellidae</taxon>
        <taxon>Capitella</taxon>
    </lineage>
</organism>
<proteinExistence type="predicted"/>
<dbReference type="PANTHER" id="PTHR47027:SF20">
    <property type="entry name" value="REVERSE TRANSCRIPTASE-LIKE PROTEIN WITH RNA-DIRECTED DNA POLYMERASE DOMAIN"/>
    <property type="match status" value="1"/>
</dbReference>